<dbReference type="EMBL" id="UYYA01005091">
    <property type="protein sequence ID" value="VDM64139.1"/>
    <property type="molecule type" value="Genomic_DNA"/>
</dbReference>
<reference evidence="5" key="1">
    <citation type="submission" date="2016-04" db="UniProtKB">
        <authorList>
            <consortium name="WormBaseParasite"/>
        </authorList>
    </citation>
    <scope>IDENTIFICATION</scope>
</reference>
<dbReference type="OrthoDB" id="5792673at2759"/>
<dbReference type="WBParaSite" id="ACOC_0001255301-mRNA-1">
    <property type="protein sequence ID" value="ACOC_0001255301-mRNA-1"/>
    <property type="gene ID" value="ACOC_0001255301"/>
</dbReference>
<feature type="coiled-coil region" evidence="1">
    <location>
        <begin position="162"/>
        <end position="203"/>
    </location>
</feature>
<dbReference type="AlphaFoldDB" id="A0A158PMC6"/>
<keyword evidence="4" id="KW-1185">Reference proteome</keyword>
<evidence type="ECO:0000313" key="4">
    <source>
        <dbReference type="Proteomes" id="UP000267027"/>
    </source>
</evidence>
<evidence type="ECO:0000313" key="5">
    <source>
        <dbReference type="WBParaSite" id="ACOC_0001255301-mRNA-1"/>
    </source>
</evidence>
<dbReference type="STRING" id="334426.A0A158PMC6"/>
<organism evidence="5">
    <name type="scientific">Angiostrongylus costaricensis</name>
    <name type="common">Nematode worm</name>
    <dbReference type="NCBI Taxonomy" id="334426"/>
    <lineage>
        <taxon>Eukaryota</taxon>
        <taxon>Metazoa</taxon>
        <taxon>Ecdysozoa</taxon>
        <taxon>Nematoda</taxon>
        <taxon>Chromadorea</taxon>
        <taxon>Rhabditida</taxon>
        <taxon>Rhabditina</taxon>
        <taxon>Rhabditomorpha</taxon>
        <taxon>Strongyloidea</taxon>
        <taxon>Metastrongylidae</taxon>
        <taxon>Angiostrongylus</taxon>
    </lineage>
</organism>
<feature type="region of interest" description="Disordered" evidence="2">
    <location>
        <begin position="220"/>
        <end position="240"/>
    </location>
</feature>
<evidence type="ECO:0000256" key="1">
    <source>
        <dbReference type="SAM" id="Coils"/>
    </source>
</evidence>
<sequence>MPPGAVPRSLENNRIEIPHLRKIYEDFNKQVKFVAYRDLEALTLPCAETPSPTRRFAVSESLRPPIPPEFCSRWNREIDETIALLTLPQESKSPFSNFRVEVNADATDSCAVACSEEQFFSGVIDGVEWLASSRLSQSRLRRSDERSLRNALCMADYSKVELDRLYERIARNEELIASYVEENKELKQELFSLRERLLRHEEQEEQILKVAEQLRRSVVEQRSPAGGEDHKLKVESTPTTRRYSKTDFRSLLFQSRDHKRLKSAPRILIHKPTNPVPTAGVRVKSQIHKEQVAKLEGICVPTACGGTAVVFKDVELVSPRTPESNLCRLRSVATN</sequence>
<gene>
    <name evidence="3" type="ORF">ACOC_LOCUS12554</name>
</gene>
<proteinExistence type="predicted"/>
<keyword evidence="1" id="KW-0175">Coiled coil</keyword>
<name>A0A158PMC6_ANGCS</name>
<protein>
    <submittedName>
        <fullName evidence="5">S ribonuclease</fullName>
    </submittedName>
</protein>
<evidence type="ECO:0000313" key="3">
    <source>
        <dbReference type="EMBL" id="VDM64139.1"/>
    </source>
</evidence>
<evidence type="ECO:0000256" key="2">
    <source>
        <dbReference type="SAM" id="MobiDB-lite"/>
    </source>
</evidence>
<reference evidence="3 4" key="2">
    <citation type="submission" date="2018-11" db="EMBL/GenBank/DDBJ databases">
        <authorList>
            <consortium name="Pathogen Informatics"/>
        </authorList>
    </citation>
    <scope>NUCLEOTIDE SEQUENCE [LARGE SCALE GENOMIC DNA]</scope>
    <source>
        <strain evidence="3 4">Costa Rica</strain>
    </source>
</reference>
<dbReference type="Proteomes" id="UP000267027">
    <property type="component" value="Unassembled WGS sequence"/>
</dbReference>
<accession>A0A158PMC6</accession>